<dbReference type="Gene3D" id="3.40.50.1010">
    <property type="entry name" value="5'-nuclease"/>
    <property type="match status" value="1"/>
</dbReference>
<gene>
    <name evidence="2" type="ORF">D1639_01910</name>
</gene>
<comment type="caution">
    <text evidence="2">The sequence shown here is derived from an EMBL/GenBank/DDBJ whole genome shotgun (WGS) entry which is preliminary data.</text>
</comment>
<feature type="domain" description="PIN" evidence="1">
    <location>
        <begin position="3"/>
        <end position="116"/>
    </location>
</feature>
<dbReference type="SUPFAM" id="SSF88723">
    <property type="entry name" value="PIN domain-like"/>
    <property type="match status" value="1"/>
</dbReference>
<proteinExistence type="predicted"/>
<reference evidence="2" key="1">
    <citation type="submission" date="2018-08" db="EMBL/GenBank/DDBJ databases">
        <title>Murine metabolic-syndrome-specific gut microbial biobank.</title>
        <authorList>
            <person name="Liu C."/>
        </authorList>
    </citation>
    <scope>NUCLEOTIDE SEQUENCE [LARGE SCALE GENOMIC DNA]</scope>
    <source>
        <strain evidence="2">Z82</strain>
    </source>
</reference>
<evidence type="ECO:0000313" key="2">
    <source>
        <dbReference type="EMBL" id="NBI33809.1"/>
    </source>
</evidence>
<dbReference type="AlphaFoldDB" id="A0A7C9NS13"/>
<accession>A0A7C9NS13</accession>
<dbReference type="EMBL" id="QWKH01000007">
    <property type="protein sequence ID" value="NBI33809.1"/>
    <property type="molecule type" value="Genomic_DNA"/>
</dbReference>
<dbReference type="CDD" id="cd09854">
    <property type="entry name" value="PIN_VapC-like"/>
    <property type="match status" value="1"/>
</dbReference>
<dbReference type="Pfam" id="PF13470">
    <property type="entry name" value="PIN_3"/>
    <property type="match status" value="1"/>
</dbReference>
<dbReference type="InterPro" id="IPR002716">
    <property type="entry name" value="PIN_dom"/>
</dbReference>
<dbReference type="InterPro" id="IPR029060">
    <property type="entry name" value="PIN-like_dom_sf"/>
</dbReference>
<evidence type="ECO:0000259" key="1">
    <source>
        <dbReference type="Pfam" id="PF13470"/>
    </source>
</evidence>
<protein>
    <submittedName>
        <fullName evidence="2">PIN domain-containing protein</fullName>
    </submittedName>
</protein>
<sequence>MNLLLDTNVYIDFLGRKEPFYPAAMRIAAAGYFGDCRLWVAAQSINDAFYVLSRYVDAAQVQQAIGKSFQIIAPVSLSLADYEHAVRLSWPDMEDCLVAIAAEKVRADYLITRDVKGFDRSMVPVIAPDQWLALMRGRGIEYDEVPLRETS</sequence>
<organism evidence="2">
    <name type="scientific">Muribaculaceae bacterium Z82</name>
    <dbReference type="NCBI Taxonomy" id="2304548"/>
    <lineage>
        <taxon>Bacteria</taxon>
        <taxon>Pseudomonadati</taxon>
        <taxon>Bacteroidota</taxon>
        <taxon>Bacteroidia</taxon>
        <taxon>Bacteroidales</taxon>
        <taxon>Muribaculaceae</taxon>
    </lineage>
</organism>
<name>A0A7C9NS13_9BACT</name>